<feature type="compositionally biased region" description="Basic and acidic residues" evidence="1">
    <location>
        <begin position="111"/>
        <end position="120"/>
    </location>
</feature>
<feature type="non-terminal residue" evidence="2">
    <location>
        <position position="1"/>
    </location>
</feature>
<accession>A0A6H5G8Z2</accession>
<evidence type="ECO:0000313" key="3">
    <source>
        <dbReference type="Proteomes" id="UP000479000"/>
    </source>
</evidence>
<dbReference type="AlphaFoldDB" id="A0A6H5G8Z2"/>
<sequence>LKLRVAFPVHLIVLDPRLSDKEDSYNLIMKNHVPAPIREIAQCLHLLIDKHFILRTGHVRLRFVHNKHKKPWVVRSCFITRLQREKLPSSSATNVSLAFRLTNSDATAKSDAGESSRENPEIAGVSRF</sequence>
<proteinExistence type="predicted"/>
<organism evidence="2 3">
    <name type="scientific">Nesidiocoris tenuis</name>
    <dbReference type="NCBI Taxonomy" id="355587"/>
    <lineage>
        <taxon>Eukaryota</taxon>
        <taxon>Metazoa</taxon>
        <taxon>Ecdysozoa</taxon>
        <taxon>Arthropoda</taxon>
        <taxon>Hexapoda</taxon>
        <taxon>Insecta</taxon>
        <taxon>Pterygota</taxon>
        <taxon>Neoptera</taxon>
        <taxon>Paraneoptera</taxon>
        <taxon>Hemiptera</taxon>
        <taxon>Heteroptera</taxon>
        <taxon>Panheteroptera</taxon>
        <taxon>Cimicomorpha</taxon>
        <taxon>Miridae</taxon>
        <taxon>Dicyphina</taxon>
        <taxon>Nesidiocoris</taxon>
    </lineage>
</organism>
<protein>
    <submittedName>
        <fullName evidence="2">Uncharacterized protein</fullName>
    </submittedName>
</protein>
<evidence type="ECO:0000256" key="1">
    <source>
        <dbReference type="SAM" id="MobiDB-lite"/>
    </source>
</evidence>
<name>A0A6H5G8Z2_9HEMI</name>
<evidence type="ECO:0000313" key="2">
    <source>
        <dbReference type="EMBL" id="CAA9998225.1"/>
    </source>
</evidence>
<reference evidence="2 3" key="1">
    <citation type="submission" date="2020-02" db="EMBL/GenBank/DDBJ databases">
        <authorList>
            <person name="Ferguson B K."/>
        </authorList>
    </citation>
    <scope>NUCLEOTIDE SEQUENCE [LARGE SCALE GENOMIC DNA]</scope>
</reference>
<keyword evidence="3" id="KW-1185">Reference proteome</keyword>
<dbReference type="EMBL" id="CADCXU010006687">
    <property type="protein sequence ID" value="CAA9998225.1"/>
    <property type="molecule type" value="Genomic_DNA"/>
</dbReference>
<dbReference type="Proteomes" id="UP000479000">
    <property type="component" value="Unassembled WGS sequence"/>
</dbReference>
<gene>
    <name evidence="2" type="ORF">NTEN_LOCUS4508</name>
</gene>
<feature type="region of interest" description="Disordered" evidence="1">
    <location>
        <begin position="106"/>
        <end position="128"/>
    </location>
</feature>